<keyword evidence="1" id="KW-1133">Transmembrane helix</keyword>
<name>A0A2W3ZEK8_9ENTE</name>
<protein>
    <submittedName>
        <fullName evidence="2">Uncharacterized protein</fullName>
    </submittedName>
</protein>
<sequence>MSGLDWFIVVSISSAVLLFVLALFFLLSFIQLTRRWKTLSKKRVKNKKKRRKLKRQLANISKKRTRKIIQLSICLFISLIILSGGLYGRYYQSLHLNADDKEIISQSYFVLEEVKAELSNIKSGSDVDKSQQKLKDMLSMLVSYTSRQPSTTLSVDGQQQLRNYYKKATELGTNLYGQTTAQLNDSKRIDGFLTDISSLQKKQKEIFETFGISSDSVKKQN</sequence>
<proteinExistence type="predicted"/>
<dbReference type="EMBL" id="PIEU01000084">
    <property type="protein sequence ID" value="PZL72474.1"/>
    <property type="molecule type" value="Genomic_DNA"/>
</dbReference>
<keyword evidence="3" id="KW-1185">Reference proteome</keyword>
<evidence type="ECO:0000313" key="3">
    <source>
        <dbReference type="Proteomes" id="UP000249828"/>
    </source>
</evidence>
<dbReference type="Proteomes" id="UP000249828">
    <property type="component" value="Unassembled WGS sequence"/>
</dbReference>
<gene>
    <name evidence="2" type="ORF">CI088_10420</name>
</gene>
<dbReference type="AlphaFoldDB" id="A0A2W3ZEK8"/>
<reference evidence="2 3" key="1">
    <citation type="submission" date="2017-11" db="EMBL/GenBank/DDBJ databases">
        <title>Draft genome sequence of Enterococcus plantarum TRW2 strain isolated from lettuce.</title>
        <authorList>
            <person name="Kim E.B."/>
            <person name="Marco M.L."/>
            <person name="Williams T.R."/>
            <person name="You I.H."/>
        </authorList>
    </citation>
    <scope>NUCLEOTIDE SEQUENCE [LARGE SCALE GENOMIC DNA]</scope>
    <source>
        <strain evidence="2 3">TRW2</strain>
    </source>
</reference>
<feature type="transmembrane region" description="Helical" evidence="1">
    <location>
        <begin position="68"/>
        <end position="87"/>
    </location>
</feature>
<accession>A0A2W3ZEK8</accession>
<comment type="caution">
    <text evidence="2">The sequence shown here is derived from an EMBL/GenBank/DDBJ whole genome shotgun (WGS) entry which is preliminary data.</text>
</comment>
<evidence type="ECO:0000313" key="2">
    <source>
        <dbReference type="EMBL" id="PZL72474.1"/>
    </source>
</evidence>
<feature type="transmembrane region" description="Helical" evidence="1">
    <location>
        <begin position="6"/>
        <end position="33"/>
    </location>
</feature>
<keyword evidence="1" id="KW-0812">Transmembrane</keyword>
<dbReference type="STRING" id="1077675.BCR22_12410"/>
<organism evidence="2 3">
    <name type="scientific">Enterococcus plantarum</name>
    <dbReference type="NCBI Taxonomy" id="1077675"/>
    <lineage>
        <taxon>Bacteria</taxon>
        <taxon>Bacillati</taxon>
        <taxon>Bacillota</taxon>
        <taxon>Bacilli</taxon>
        <taxon>Lactobacillales</taxon>
        <taxon>Enterococcaceae</taxon>
        <taxon>Enterococcus</taxon>
    </lineage>
</organism>
<dbReference type="RefSeq" id="WP_069653881.1">
    <property type="nucleotide sequence ID" value="NZ_MIKA01000010.1"/>
</dbReference>
<keyword evidence="1" id="KW-0472">Membrane</keyword>
<evidence type="ECO:0000256" key="1">
    <source>
        <dbReference type="SAM" id="Phobius"/>
    </source>
</evidence>